<reference evidence="3 4" key="1">
    <citation type="journal article" date="2017" name="ISME J.">
        <title>Energy and carbon metabolisms in a deep terrestrial subsurface fluid microbial community.</title>
        <authorList>
            <person name="Momper L."/>
            <person name="Jungbluth S.P."/>
            <person name="Lee M.D."/>
            <person name="Amend J.P."/>
        </authorList>
    </citation>
    <scope>NUCLEOTIDE SEQUENCE [LARGE SCALE GENOMIC DNA]</scope>
    <source>
        <strain evidence="3">SURF_46</strain>
    </source>
</reference>
<dbReference type="EMBL" id="QZJF01000024">
    <property type="protein sequence ID" value="RJR26277.1"/>
    <property type="molecule type" value="Genomic_DNA"/>
</dbReference>
<gene>
    <name evidence="3" type="ORF">C4561_05685</name>
</gene>
<evidence type="ECO:0000313" key="3">
    <source>
        <dbReference type="EMBL" id="RJR26277.1"/>
    </source>
</evidence>
<dbReference type="Gene3D" id="3.40.50.1010">
    <property type="entry name" value="5'-nuclease"/>
    <property type="match status" value="1"/>
</dbReference>
<accession>A0A3A4ZHG0</accession>
<evidence type="ECO:0000256" key="1">
    <source>
        <dbReference type="SAM" id="MobiDB-lite"/>
    </source>
</evidence>
<name>A0A3A4ZHG0_UNCKA</name>
<dbReference type="GO" id="GO:0004540">
    <property type="term" value="F:RNA nuclease activity"/>
    <property type="evidence" value="ECO:0007669"/>
    <property type="project" value="InterPro"/>
</dbReference>
<feature type="region of interest" description="Disordered" evidence="1">
    <location>
        <begin position="166"/>
        <end position="195"/>
    </location>
</feature>
<feature type="compositionally biased region" description="Polar residues" evidence="1">
    <location>
        <begin position="184"/>
        <end position="195"/>
    </location>
</feature>
<organism evidence="3 4">
    <name type="scientific">candidate division WWE3 bacterium</name>
    <dbReference type="NCBI Taxonomy" id="2053526"/>
    <lineage>
        <taxon>Bacteria</taxon>
        <taxon>Katanobacteria</taxon>
    </lineage>
</organism>
<dbReference type="InterPro" id="IPR046348">
    <property type="entry name" value="SIS_dom_sf"/>
</dbReference>
<dbReference type="PANTHER" id="PTHR35458">
    <property type="entry name" value="SLR0755 PROTEIN"/>
    <property type="match status" value="1"/>
</dbReference>
<dbReference type="Proteomes" id="UP000265540">
    <property type="component" value="Unassembled WGS sequence"/>
</dbReference>
<dbReference type="InterPro" id="IPR021139">
    <property type="entry name" value="NYN"/>
</dbReference>
<dbReference type="InterPro" id="IPR047140">
    <property type="entry name" value="LabA"/>
</dbReference>
<dbReference type="GO" id="GO:0097367">
    <property type="term" value="F:carbohydrate derivative binding"/>
    <property type="evidence" value="ECO:0007669"/>
    <property type="project" value="InterPro"/>
</dbReference>
<dbReference type="CDD" id="cd10911">
    <property type="entry name" value="PIN_LabA"/>
    <property type="match status" value="1"/>
</dbReference>
<dbReference type="Pfam" id="PF01936">
    <property type="entry name" value="NYN"/>
    <property type="match status" value="1"/>
</dbReference>
<dbReference type="SUPFAM" id="SSF53697">
    <property type="entry name" value="SIS domain"/>
    <property type="match status" value="1"/>
</dbReference>
<dbReference type="PANTHER" id="PTHR35458:SF8">
    <property type="entry name" value="SLR0650 PROTEIN"/>
    <property type="match status" value="1"/>
</dbReference>
<evidence type="ECO:0000313" key="4">
    <source>
        <dbReference type="Proteomes" id="UP000265540"/>
    </source>
</evidence>
<proteinExistence type="predicted"/>
<dbReference type="GO" id="GO:1901135">
    <property type="term" value="P:carbohydrate derivative metabolic process"/>
    <property type="evidence" value="ECO:0007669"/>
    <property type="project" value="InterPro"/>
</dbReference>
<comment type="caution">
    <text evidence="3">The sequence shown here is derived from an EMBL/GenBank/DDBJ whole genome shotgun (WGS) entry which is preliminary data.</text>
</comment>
<feature type="domain" description="NYN" evidence="2">
    <location>
        <begin position="10"/>
        <end position="157"/>
    </location>
</feature>
<protein>
    <submittedName>
        <fullName evidence="3">NYN domain-containing protein</fullName>
    </submittedName>
</protein>
<sequence length="195" mass="21781">MNPTQHREQRVGVFVDVQNMYYSAKNLYTSKVDFGKVLNAAVQDRRLVRAFAYVIKADVGAEKEFFGALTKIGFEVREKELQIFFGGAKKGDWDVGLCMDVVRLIPKIDVVVLVSGDGDYTDLLEYARSQGVKTEVIAFGKTGSSKLFDTADLTIDMDKSPEVFLIGRPRRAPSRPNKPPEQQDVPQNETQAEGN</sequence>
<evidence type="ECO:0000259" key="2">
    <source>
        <dbReference type="Pfam" id="PF01936"/>
    </source>
</evidence>
<dbReference type="AlphaFoldDB" id="A0A3A4ZHG0"/>